<evidence type="ECO:0000313" key="2">
    <source>
        <dbReference type="Proteomes" id="UP001589609"/>
    </source>
</evidence>
<gene>
    <name evidence="1" type="ORF">ACFFMS_15620</name>
</gene>
<dbReference type="RefSeq" id="WP_379950160.1">
    <property type="nucleotide sequence ID" value="NZ_JBHMAF010000097.1"/>
</dbReference>
<evidence type="ECO:0000313" key="1">
    <source>
        <dbReference type="EMBL" id="MFB9759826.1"/>
    </source>
</evidence>
<dbReference type="Proteomes" id="UP001589609">
    <property type="component" value="Unassembled WGS sequence"/>
</dbReference>
<proteinExistence type="predicted"/>
<organism evidence="1 2">
    <name type="scientific">Ectobacillus funiculus</name>
    <dbReference type="NCBI Taxonomy" id="137993"/>
    <lineage>
        <taxon>Bacteria</taxon>
        <taxon>Bacillati</taxon>
        <taxon>Bacillota</taxon>
        <taxon>Bacilli</taxon>
        <taxon>Bacillales</taxon>
        <taxon>Bacillaceae</taxon>
        <taxon>Ectobacillus</taxon>
    </lineage>
</organism>
<reference evidence="1 2" key="1">
    <citation type="submission" date="2024-09" db="EMBL/GenBank/DDBJ databases">
        <authorList>
            <person name="Sun Q."/>
            <person name="Mori K."/>
        </authorList>
    </citation>
    <scope>NUCLEOTIDE SEQUENCE [LARGE SCALE GENOMIC DNA]</scope>
    <source>
        <strain evidence="1 2">JCM 11201</strain>
    </source>
</reference>
<dbReference type="EMBL" id="JBHMAF010000097">
    <property type="protein sequence ID" value="MFB9759826.1"/>
    <property type="molecule type" value="Genomic_DNA"/>
</dbReference>
<protein>
    <submittedName>
        <fullName evidence="1">Uncharacterized protein</fullName>
    </submittedName>
</protein>
<accession>A0ABV5WGU2</accession>
<keyword evidence="2" id="KW-1185">Reference proteome</keyword>
<comment type="caution">
    <text evidence="1">The sequence shown here is derived from an EMBL/GenBank/DDBJ whole genome shotgun (WGS) entry which is preliminary data.</text>
</comment>
<sequence length="403" mass="46048">MDVIVNVQGQEKGKIPYESLAAFYFLFRELGYQVRFDSEHQKIDINSGLSDRQIFISQDENKMQGLFRKDKLEKKIMEHIQKFLSGCGANVILKNDQAVSEKADLHVKLSLLQSPSIQEPVLALTHNLTSTNQKWLKLFRNECWKTVTLAAPNQAATQTVPYVKVQLKYPEINDELFWNRFGENCAITIAMGILAHLQEDSPLSALSNVSLEHFLSLFGASSNKKQIDDTPKKGILDNQKLAVEQPSKISRDAALFFDYRILMDKSDNKNIKFLTNLHIKNIGTEVLRNPVICLRSTPKESIEITGQILPPNVAETFGVMSDAGTKGWKYMNEDWFEQTIKGETWICPIQQMNLYPQQIESLSNLQININLEEHESMLIEAFVFFREQELEFSANNRISISLL</sequence>
<name>A0ABV5WGU2_9BACI</name>